<accession>A0A0G1UCM8</accession>
<comment type="caution">
    <text evidence="1">The sequence shown here is derived from an EMBL/GenBank/DDBJ whole genome shotgun (WGS) entry which is preliminary data.</text>
</comment>
<dbReference type="AlphaFoldDB" id="A0A0G1UCM8"/>
<feature type="non-terminal residue" evidence="1">
    <location>
        <position position="38"/>
    </location>
</feature>
<dbReference type="Proteomes" id="UP000034607">
    <property type="component" value="Unassembled WGS sequence"/>
</dbReference>
<proteinExistence type="predicted"/>
<gene>
    <name evidence="1" type="ORF">UX78_C0020G0025</name>
</gene>
<name>A0A0G1UCM8_9BACT</name>
<sequence length="38" mass="4009">MGEEVTLGDIDLDTGKARSVTGVVTLVSRSFVIQIIST</sequence>
<evidence type="ECO:0000313" key="1">
    <source>
        <dbReference type="EMBL" id="KKU55460.1"/>
    </source>
</evidence>
<reference evidence="1 2" key="1">
    <citation type="journal article" date="2015" name="Nature">
        <title>rRNA introns, odd ribosomes, and small enigmatic genomes across a large radiation of phyla.</title>
        <authorList>
            <person name="Brown C.T."/>
            <person name="Hug L.A."/>
            <person name="Thomas B.C."/>
            <person name="Sharon I."/>
            <person name="Castelle C.J."/>
            <person name="Singh A."/>
            <person name="Wilkins M.J."/>
            <person name="Williams K.H."/>
            <person name="Banfield J.F."/>
        </authorList>
    </citation>
    <scope>NUCLEOTIDE SEQUENCE [LARGE SCALE GENOMIC DNA]</scope>
</reference>
<dbReference type="EMBL" id="LCNM01000020">
    <property type="protein sequence ID" value="KKU55460.1"/>
    <property type="molecule type" value="Genomic_DNA"/>
</dbReference>
<organism evidence="1 2">
    <name type="scientific">Candidatus Amesbacteria bacterium GW2011_GWA2_47_11</name>
    <dbReference type="NCBI Taxonomy" id="1618357"/>
    <lineage>
        <taxon>Bacteria</taxon>
        <taxon>Candidatus Amesiibacteriota</taxon>
    </lineage>
</organism>
<evidence type="ECO:0000313" key="2">
    <source>
        <dbReference type="Proteomes" id="UP000034607"/>
    </source>
</evidence>
<protein>
    <submittedName>
        <fullName evidence="1">Uncharacterized protein</fullName>
    </submittedName>
</protein>